<dbReference type="STRING" id="1447715.AH67_00510"/>
<comment type="similarity">
    <text evidence="2 12">Belongs to the peptidase M48B family.</text>
</comment>
<keyword evidence="8 12" id="KW-0862">Zinc</keyword>
<dbReference type="NCBIfam" id="NF002839">
    <property type="entry name" value="PRK03072.1"/>
    <property type="match status" value="1"/>
</dbReference>
<dbReference type="Proteomes" id="UP000030636">
    <property type="component" value="Chromosome"/>
</dbReference>
<keyword evidence="10 12" id="KW-0482">Metalloprotease</keyword>
<feature type="binding site" evidence="12">
    <location>
        <position position="145"/>
    </location>
    <ligand>
        <name>Zn(2+)</name>
        <dbReference type="ChEBI" id="CHEBI:29105"/>
        <note>catalytic</note>
    </ligand>
</feature>
<dbReference type="RefSeq" id="WP_022857949.1">
    <property type="nucleotide sequence ID" value="NZ_CP007457.1"/>
</dbReference>
<dbReference type="GO" id="GO:0004222">
    <property type="term" value="F:metalloendopeptidase activity"/>
    <property type="evidence" value="ECO:0007669"/>
    <property type="project" value="UniProtKB-UniRule"/>
</dbReference>
<evidence type="ECO:0000256" key="12">
    <source>
        <dbReference type="HAMAP-Rule" id="MF_00188"/>
    </source>
</evidence>
<dbReference type="HAMAP" id="MF_00188">
    <property type="entry name" value="Pept_M48_protease_HtpX"/>
    <property type="match status" value="1"/>
</dbReference>
<evidence type="ECO:0000313" key="14">
    <source>
        <dbReference type="EMBL" id="AIZ15608.1"/>
    </source>
</evidence>
<dbReference type="PANTHER" id="PTHR43221:SF1">
    <property type="entry name" value="PROTEASE HTPX"/>
    <property type="match status" value="1"/>
</dbReference>
<keyword evidence="9 12" id="KW-1133">Transmembrane helix</keyword>
<dbReference type="GO" id="GO:0006508">
    <property type="term" value="P:proteolysis"/>
    <property type="evidence" value="ECO:0007669"/>
    <property type="project" value="UniProtKB-KW"/>
</dbReference>
<evidence type="ECO:0000256" key="11">
    <source>
        <dbReference type="ARBA" id="ARBA00023136"/>
    </source>
</evidence>
<dbReference type="GO" id="GO:0005886">
    <property type="term" value="C:plasma membrane"/>
    <property type="evidence" value="ECO:0007669"/>
    <property type="project" value="UniProtKB-SubCell"/>
</dbReference>
<evidence type="ECO:0000256" key="1">
    <source>
        <dbReference type="ARBA" id="ARBA00004651"/>
    </source>
</evidence>
<feature type="transmembrane region" description="Helical" evidence="12">
    <location>
        <begin position="187"/>
        <end position="210"/>
    </location>
</feature>
<feature type="domain" description="Peptidase M48" evidence="13">
    <location>
        <begin position="75"/>
        <end position="295"/>
    </location>
</feature>
<keyword evidence="15" id="KW-1185">Reference proteome</keyword>
<dbReference type="InterPro" id="IPR022919">
    <property type="entry name" value="Pept_M48_protease_HtpX"/>
</dbReference>
<evidence type="ECO:0000256" key="8">
    <source>
        <dbReference type="ARBA" id="ARBA00022833"/>
    </source>
</evidence>
<accession>A0A0A7I5T7</accession>
<feature type="transmembrane region" description="Helical" evidence="12">
    <location>
        <begin position="12"/>
        <end position="34"/>
    </location>
</feature>
<keyword evidence="11 12" id="KW-0472">Membrane</keyword>
<evidence type="ECO:0000256" key="10">
    <source>
        <dbReference type="ARBA" id="ARBA00023049"/>
    </source>
</evidence>
<evidence type="ECO:0000256" key="3">
    <source>
        <dbReference type="ARBA" id="ARBA00022475"/>
    </source>
</evidence>
<keyword evidence="7 12" id="KW-0378">Hydrolase</keyword>
<proteinExistence type="inferred from homology"/>
<comment type="cofactor">
    <cofactor evidence="12">
        <name>Zn(2+)</name>
        <dbReference type="ChEBI" id="CHEBI:29105"/>
    </cofactor>
    <text evidence="12">Binds 1 zinc ion per subunit.</text>
</comment>
<dbReference type="Pfam" id="PF01435">
    <property type="entry name" value="Peptidase_M48"/>
    <property type="match status" value="1"/>
</dbReference>
<protein>
    <recommendedName>
        <fullName evidence="12">Protease HtpX homolog</fullName>
        <ecNumber evidence="12">3.4.24.-</ecNumber>
    </recommendedName>
</protein>
<dbReference type="PANTHER" id="PTHR43221">
    <property type="entry name" value="PROTEASE HTPX"/>
    <property type="match status" value="1"/>
</dbReference>
<evidence type="ECO:0000256" key="2">
    <source>
        <dbReference type="ARBA" id="ARBA00009779"/>
    </source>
</evidence>
<organism evidence="14 15">
    <name type="scientific">Bifidobacterium pseudolongum PV8-2</name>
    <dbReference type="NCBI Taxonomy" id="1447715"/>
    <lineage>
        <taxon>Bacteria</taxon>
        <taxon>Bacillati</taxon>
        <taxon>Actinomycetota</taxon>
        <taxon>Actinomycetes</taxon>
        <taxon>Bifidobacteriales</taxon>
        <taxon>Bifidobacteriaceae</taxon>
        <taxon>Bifidobacterium</taxon>
    </lineage>
</organism>
<keyword evidence="4 12" id="KW-0645">Protease</keyword>
<dbReference type="EC" id="3.4.24.-" evidence="12"/>
<feature type="binding site" evidence="12">
    <location>
        <position position="219"/>
    </location>
    <ligand>
        <name>Zn(2+)</name>
        <dbReference type="ChEBI" id="CHEBI:29105"/>
        <note>catalytic</note>
    </ligand>
</feature>
<feature type="active site" evidence="12">
    <location>
        <position position="142"/>
    </location>
</feature>
<dbReference type="InterPro" id="IPR001915">
    <property type="entry name" value="Peptidase_M48"/>
</dbReference>
<feature type="transmembrane region" description="Helical" evidence="12">
    <location>
        <begin position="154"/>
        <end position="175"/>
    </location>
</feature>
<reference evidence="14 15" key="1">
    <citation type="journal article" date="2015" name="Genome Announc.">
        <title>Bifidobacterium pseudolongum Strain PV8-2, Isolated from a Stool Sample of an Anemic Kenyan Infant.</title>
        <authorList>
            <person name="Vazquez-Gutierrez P."/>
            <person name="Lacroix C."/>
            <person name="Chassard C."/>
            <person name="Klumpp J."/>
            <person name="Stevens M.J."/>
            <person name="Jans C."/>
        </authorList>
    </citation>
    <scope>NUCLEOTIDE SEQUENCE [LARGE SCALE GENOMIC DNA]</scope>
    <source>
        <strain evidence="14 15">PV8-2</strain>
    </source>
</reference>
<feature type="binding site" evidence="12">
    <location>
        <position position="141"/>
    </location>
    <ligand>
        <name>Zn(2+)</name>
        <dbReference type="ChEBI" id="CHEBI:29105"/>
        <note>catalytic</note>
    </ligand>
</feature>
<keyword evidence="3 12" id="KW-1003">Cell membrane</keyword>
<name>A0A0A7I5T7_9BIFI</name>
<dbReference type="Gene3D" id="3.30.2010.10">
    <property type="entry name" value="Metalloproteases ('zincins'), catalytic domain"/>
    <property type="match status" value="1"/>
</dbReference>
<dbReference type="GO" id="GO:0008270">
    <property type="term" value="F:zinc ion binding"/>
    <property type="evidence" value="ECO:0007669"/>
    <property type="project" value="UniProtKB-UniRule"/>
</dbReference>
<evidence type="ECO:0000256" key="5">
    <source>
        <dbReference type="ARBA" id="ARBA00022692"/>
    </source>
</evidence>
<dbReference type="OrthoDB" id="15218at2"/>
<evidence type="ECO:0000256" key="6">
    <source>
        <dbReference type="ARBA" id="ARBA00022723"/>
    </source>
</evidence>
<dbReference type="AlphaFoldDB" id="A0A0A7I5T7"/>
<dbReference type="EMBL" id="CP007457">
    <property type="protein sequence ID" value="AIZ15608.1"/>
    <property type="molecule type" value="Genomic_DNA"/>
</dbReference>
<evidence type="ECO:0000256" key="7">
    <source>
        <dbReference type="ARBA" id="ARBA00022801"/>
    </source>
</evidence>
<gene>
    <name evidence="12" type="primary">htpX</name>
    <name evidence="14" type="ORF">AH67_00510</name>
</gene>
<keyword evidence="5 12" id="KW-0812">Transmembrane</keyword>
<keyword evidence="6 12" id="KW-0479">Metal-binding</keyword>
<dbReference type="InterPro" id="IPR050083">
    <property type="entry name" value="HtpX_protease"/>
</dbReference>
<evidence type="ECO:0000313" key="15">
    <source>
        <dbReference type="Proteomes" id="UP000030636"/>
    </source>
</evidence>
<evidence type="ECO:0000256" key="9">
    <source>
        <dbReference type="ARBA" id="ARBA00022989"/>
    </source>
</evidence>
<evidence type="ECO:0000256" key="4">
    <source>
        <dbReference type="ARBA" id="ARBA00022670"/>
    </source>
</evidence>
<dbReference type="KEGG" id="bpsp:AH67_00510"/>
<sequence length="328" mass="35242">MNGKTQLHNHYNGLKTALLFAIMWAIIMIIWWATGASVNTLGYYVIIGLGASFVSYWFSDKLAIASMHAQPVTEQQAPELYRIVRELSQKAGKPMPRIYVAPTATPNAFATGRNERHAAVCCTQGILRILDEREIRGVLGHELMHVYNHDIRTSAIAGAMATVISYLGYSLMYFGNSTRSNRDSDNGAGALGAVGAMLSVILAPIAASLIQMAISRTREYDADEDGSVLTGDPLALASALYKIENGVAANPMPPTATDRSVAAMMIESPFSARGISKMFSTHPPTADRIARLQQMAAAMGAPGVNAGMTTGEVGSGYAQLYSQTGYRR</sequence>
<comment type="subcellular location">
    <subcellularLocation>
        <location evidence="1 12">Cell membrane</location>
        <topology evidence="1 12">Multi-pass membrane protein</topology>
    </subcellularLocation>
</comment>
<dbReference type="HOGENOM" id="CLU_042266_3_0_11"/>
<evidence type="ECO:0000259" key="13">
    <source>
        <dbReference type="Pfam" id="PF01435"/>
    </source>
</evidence>
<feature type="transmembrane region" description="Helical" evidence="12">
    <location>
        <begin position="40"/>
        <end position="58"/>
    </location>
</feature>